<evidence type="ECO:0000256" key="7">
    <source>
        <dbReference type="PIRSR" id="PIRSR625650-4"/>
    </source>
</evidence>
<dbReference type="PANTHER" id="PTHR46568:SF1">
    <property type="entry name" value="ALKYLDIHYDROXYACETONEPHOSPHATE SYNTHASE, PEROXISOMAL"/>
    <property type="match status" value="1"/>
</dbReference>
<dbReference type="Gene3D" id="3.30.70.3450">
    <property type="match status" value="1"/>
</dbReference>
<dbReference type="PANTHER" id="PTHR46568">
    <property type="entry name" value="ALKYLDIHYDROXYACETONEPHOSPHATE SYNTHASE, PEROXISOMAL"/>
    <property type="match status" value="1"/>
</dbReference>
<comment type="caution">
    <text evidence="9">The sequence shown here is derived from an EMBL/GenBank/DDBJ whole genome shotgun (WGS) entry which is preliminary data.</text>
</comment>
<feature type="binding site" evidence="6">
    <location>
        <begin position="268"/>
        <end position="274"/>
    </location>
    <ligand>
        <name>FAD</name>
        <dbReference type="ChEBI" id="CHEBI:57692"/>
    </ligand>
</feature>
<comment type="cofactor">
    <cofactor evidence="6">
        <name>FAD</name>
        <dbReference type="ChEBI" id="CHEBI:57692"/>
    </cofactor>
</comment>
<dbReference type="SUPFAM" id="SSF55103">
    <property type="entry name" value="FAD-linked oxidases, C-terminal domain"/>
    <property type="match status" value="1"/>
</dbReference>
<dbReference type="Gene3D" id="3.30.465.10">
    <property type="match status" value="1"/>
</dbReference>
<evidence type="ECO:0000256" key="2">
    <source>
        <dbReference type="ARBA" id="ARBA00022630"/>
    </source>
</evidence>
<dbReference type="EMBL" id="PVSR01000047">
    <property type="protein sequence ID" value="PRW61968.1"/>
    <property type="molecule type" value="Genomic_DNA"/>
</dbReference>
<evidence type="ECO:0000256" key="3">
    <source>
        <dbReference type="ARBA" id="ARBA00022827"/>
    </source>
</evidence>
<organism evidence="9 10">
    <name type="scientific">Actinopolyspora mortivallis</name>
    <dbReference type="NCBI Taxonomy" id="33906"/>
    <lineage>
        <taxon>Bacteria</taxon>
        <taxon>Bacillati</taxon>
        <taxon>Actinomycetota</taxon>
        <taxon>Actinomycetes</taxon>
        <taxon>Actinopolysporales</taxon>
        <taxon>Actinopolysporaceae</taxon>
        <taxon>Actinopolyspora</taxon>
    </lineage>
</organism>
<dbReference type="Gene3D" id="3.30.300.330">
    <property type="match status" value="1"/>
</dbReference>
<dbReference type="GO" id="GO:0071949">
    <property type="term" value="F:FAD binding"/>
    <property type="evidence" value="ECO:0007669"/>
    <property type="project" value="InterPro"/>
</dbReference>
<dbReference type="InterPro" id="IPR006094">
    <property type="entry name" value="Oxid_FAD_bind_N"/>
</dbReference>
<dbReference type="GO" id="GO:0008610">
    <property type="term" value="P:lipid biosynthetic process"/>
    <property type="evidence" value="ECO:0007669"/>
    <property type="project" value="InterPro"/>
</dbReference>
<evidence type="ECO:0000256" key="5">
    <source>
        <dbReference type="PIRSR" id="PIRSR625650-2"/>
    </source>
</evidence>
<dbReference type="Gene3D" id="1.10.45.10">
    <property type="entry name" value="Vanillyl-alcohol Oxidase, Chain A, domain 4"/>
    <property type="match status" value="1"/>
</dbReference>
<dbReference type="InterPro" id="IPR016166">
    <property type="entry name" value="FAD-bd_PCMH"/>
</dbReference>
<evidence type="ECO:0000256" key="4">
    <source>
        <dbReference type="PIRSR" id="PIRSR625650-1"/>
    </source>
</evidence>
<evidence type="ECO:0000313" key="9">
    <source>
        <dbReference type="EMBL" id="PRW61968.1"/>
    </source>
</evidence>
<dbReference type="InterPro" id="IPR025650">
    <property type="entry name" value="Alkyl-DHAP_Synthase"/>
</dbReference>
<feature type="binding site" evidence="5">
    <location>
        <position position="395"/>
    </location>
    <ligand>
        <name>substrate</name>
    </ligand>
</feature>
<evidence type="ECO:0000259" key="8">
    <source>
        <dbReference type="PROSITE" id="PS51387"/>
    </source>
</evidence>
<keyword evidence="3 6" id="KW-0274">FAD</keyword>
<sequence length="538" mass="57764">MTEPQHRTPEPMWHAWGTAEDAEPLPEHLRALLTDALGVPRRDTPPVPRERVRVRESALAEEAASALAEIVGTRHLHTDEHARLLHTGGKSTPDLLRRRAGEADEAPDAVVRPGTHEEVERVLRTCARERITVVAFGGGTSVVGGVNPDRSTSPVVVALDLARLDRLLDLDTESGTATLQAGLRGPEAERLLRERGFTLGHFPQSFEYATIGGFAATRSSGQASAGYGRFDDMVLDLRVATPRGTLQPGRAPASAAGPDLRQLFLGSEGAFGVVTEVTVRIHPVPEETRHEAWSFPDFATGAAALRTLARTGALPTVARLSDETETGLNLATAEVGEHAPSGGCLAVTTYEGTAEHVEARHAEASALLRAAGGTPLGPEAALSWDRGRFHAPYLRDALLDVNAFAETLETATTWSNLDRTYRAVLNALTDSLSRQGTSPLVMCHVSHVYPTGASLYFTVACARTEDPLAQWRQAKRAACEAIVSVGATITHHHAVGSDHRDWMHEEVGELGLDVLRAVKSVVDPEGVLNPGKLIPPRR</sequence>
<dbReference type="Pfam" id="PF01565">
    <property type="entry name" value="FAD_binding_4"/>
    <property type="match status" value="1"/>
</dbReference>
<feature type="active site" description="Proton donor/acceptor" evidence="4">
    <location>
        <position position="456"/>
    </location>
</feature>
<keyword evidence="2" id="KW-0285">Flavoprotein</keyword>
<keyword evidence="10" id="KW-1185">Reference proteome</keyword>
<feature type="site" description="Important for enzyme activity" evidence="7">
    <location>
        <position position="319"/>
    </location>
</feature>
<dbReference type="STRING" id="1050202.GCA_000384035_00463"/>
<dbReference type="SUPFAM" id="SSF56176">
    <property type="entry name" value="FAD-binding/transporter-associated domain-like"/>
    <property type="match status" value="1"/>
</dbReference>
<feature type="binding site" evidence="6">
    <location>
        <begin position="217"/>
        <end position="220"/>
    </location>
    <ligand>
        <name>FAD</name>
        <dbReference type="ChEBI" id="CHEBI:57692"/>
    </ligand>
</feature>
<reference evidence="9 10" key="1">
    <citation type="submission" date="2018-03" db="EMBL/GenBank/DDBJ databases">
        <title>Actinopolyspora mortivallis from Sahara, screening for active biomolecules.</title>
        <authorList>
            <person name="Selama O."/>
            <person name="Wellington E.M.H."/>
            <person name="Hacene H."/>
        </authorList>
    </citation>
    <scope>NUCLEOTIDE SEQUENCE [LARGE SCALE GENOMIC DNA]</scope>
    <source>
        <strain evidence="9 10">M5A</strain>
    </source>
</reference>
<feature type="domain" description="FAD-binding PCMH-type" evidence="8">
    <location>
        <begin position="103"/>
        <end position="284"/>
    </location>
</feature>
<name>A0A2T0GS70_ACTMO</name>
<protein>
    <submittedName>
        <fullName evidence="9">FAD-binding oxidoreductase</fullName>
    </submittedName>
</protein>
<dbReference type="PROSITE" id="PS51387">
    <property type="entry name" value="FAD_PCMH"/>
    <property type="match status" value="1"/>
</dbReference>
<evidence type="ECO:0000313" key="10">
    <source>
        <dbReference type="Proteomes" id="UP000239352"/>
    </source>
</evidence>
<dbReference type="FunCoup" id="A0A2T0GS70">
    <property type="interactions" value="122"/>
</dbReference>
<evidence type="ECO:0000256" key="6">
    <source>
        <dbReference type="PIRSR" id="PIRSR625650-3"/>
    </source>
</evidence>
<dbReference type="Pfam" id="PF02913">
    <property type="entry name" value="FAD-oxidase_C"/>
    <property type="match status" value="1"/>
</dbReference>
<dbReference type="InterPro" id="IPR016164">
    <property type="entry name" value="FAD-linked_Oxase-like_C"/>
</dbReference>
<dbReference type="InterPro" id="IPR016169">
    <property type="entry name" value="FAD-bd_PCMH_sub2"/>
</dbReference>
<dbReference type="GO" id="GO:0008609">
    <property type="term" value="F:alkylglycerone-phosphate synthase activity"/>
    <property type="evidence" value="ECO:0007669"/>
    <property type="project" value="InterPro"/>
</dbReference>
<evidence type="ECO:0000256" key="1">
    <source>
        <dbReference type="ARBA" id="ARBA00008000"/>
    </source>
</evidence>
<dbReference type="InterPro" id="IPR016171">
    <property type="entry name" value="Vanillyl_alc_oxidase_C-sub2"/>
</dbReference>
<dbReference type="InterPro" id="IPR036318">
    <property type="entry name" value="FAD-bd_PCMH-like_sf"/>
</dbReference>
<dbReference type="AlphaFoldDB" id="A0A2T0GS70"/>
<comment type="similarity">
    <text evidence="1">Belongs to the FAD-binding oxidoreductase/transferase type 4 family.</text>
</comment>
<gene>
    <name evidence="9" type="ORF">CEP50_17920</name>
</gene>
<dbReference type="InParanoid" id="A0A2T0GS70"/>
<dbReference type="InterPro" id="IPR004113">
    <property type="entry name" value="FAD-bd_oxidored_4_C"/>
</dbReference>
<proteinExistence type="inferred from homology"/>
<dbReference type="Proteomes" id="UP000239352">
    <property type="component" value="Unassembled WGS sequence"/>
</dbReference>
<accession>A0A2T0GS70</accession>
<dbReference type="RefSeq" id="WP_106115098.1">
    <property type="nucleotide sequence ID" value="NZ_PVSR01000047.1"/>
</dbReference>